<feature type="transmembrane region" description="Helical" evidence="8">
    <location>
        <begin position="436"/>
        <end position="456"/>
    </location>
</feature>
<evidence type="ECO:0000313" key="9">
    <source>
        <dbReference type="EMBL" id="OZT78612.1"/>
    </source>
</evidence>
<dbReference type="CDD" id="cd10322">
    <property type="entry name" value="SLC5sbd"/>
    <property type="match status" value="1"/>
</dbReference>
<reference evidence="9 10" key="1">
    <citation type="submission" date="2017-07" db="EMBL/GenBank/DDBJ databases">
        <title>Shotgun whole genome sequences of three halophilic bacterial isolates.</title>
        <authorList>
            <person name="Pozzo T."/>
            <person name="Higdon S.M."/>
            <person name="Quillaguaman J."/>
        </authorList>
    </citation>
    <scope>NUCLEOTIDE SEQUENCE [LARGE SCALE GENOMIC DNA]</scope>
    <source>
        <strain evidence="9 10">BU-1</strain>
    </source>
</reference>
<protein>
    <submittedName>
        <fullName evidence="9">Sodium:proline symporter</fullName>
    </submittedName>
</protein>
<accession>A0A265EAK8</accession>
<keyword evidence="4 8" id="KW-0812">Transmembrane</keyword>
<feature type="transmembrane region" description="Helical" evidence="8">
    <location>
        <begin position="264"/>
        <end position="284"/>
    </location>
</feature>
<evidence type="ECO:0000256" key="6">
    <source>
        <dbReference type="ARBA" id="ARBA00023136"/>
    </source>
</evidence>
<dbReference type="PROSITE" id="PS50283">
    <property type="entry name" value="NA_SOLUT_SYMP_3"/>
    <property type="match status" value="1"/>
</dbReference>
<feature type="transmembrane region" description="Helical" evidence="8">
    <location>
        <begin position="384"/>
        <end position="404"/>
    </location>
</feature>
<dbReference type="InterPro" id="IPR050277">
    <property type="entry name" value="Sodium:Solute_Symporter"/>
</dbReference>
<evidence type="ECO:0000256" key="1">
    <source>
        <dbReference type="ARBA" id="ARBA00004141"/>
    </source>
</evidence>
<evidence type="ECO:0000256" key="3">
    <source>
        <dbReference type="ARBA" id="ARBA00022448"/>
    </source>
</evidence>
<keyword evidence="3" id="KW-0813">Transport</keyword>
<keyword evidence="6 8" id="KW-0472">Membrane</keyword>
<feature type="transmembrane region" description="Helical" evidence="8">
    <location>
        <begin position="39"/>
        <end position="58"/>
    </location>
</feature>
<sequence>MEFSNQPILIWFVVGYGVFMLLLGMYYSKKISSSEDFILAGKSLGPVVLMGTLLATWVGSGSVTGGQNSLAYSFGIWPALMSTLPSLIGIATIFLISSKIKHYGKYTVAEILEVKYGKVASLLAALIIILAFVGIVSYQYQGLAYILNISLGIPVGTGTIIAAVIIIFLAGIGGLMSVAPTDAFSAFLVILGLIIALPIALSSGGGWSEITSNVPESHLSATGSLSFLQLMGYYIPTLFLLLGDQNIYQRMSSSMDDKSTKLGTAGWIIGLIIVTPVISILAFISRSMFPDIEPGMALIAITSVLPVVIGGILIAALTAFIVTTGNSYLLSAATSVVYDFVGKHLKKDIDDHQRLVYTRVLIPILGIIAFMLTMYFPTVLSVQMYAYTVYGAGITPALLAVFLFPKVTKPAGLASMASGLVSTLFWEFFFVQSTGINSALISVPIAFIVLFAVTLLTKGQHNEMKEVPENG</sequence>
<proteinExistence type="inferred from homology"/>
<organism evidence="9 10">
    <name type="scientific">Salinicoccus roseus</name>
    <dbReference type="NCBI Taxonomy" id="45670"/>
    <lineage>
        <taxon>Bacteria</taxon>
        <taxon>Bacillati</taxon>
        <taxon>Bacillota</taxon>
        <taxon>Bacilli</taxon>
        <taxon>Bacillales</taxon>
        <taxon>Staphylococcaceae</taxon>
        <taxon>Salinicoccus</taxon>
    </lineage>
</organism>
<feature type="transmembrane region" description="Helical" evidence="8">
    <location>
        <begin position="119"/>
        <end position="140"/>
    </location>
</feature>
<feature type="transmembrane region" description="Helical" evidence="8">
    <location>
        <begin position="296"/>
        <end position="322"/>
    </location>
</feature>
<evidence type="ECO:0000313" key="10">
    <source>
        <dbReference type="Proteomes" id="UP000216682"/>
    </source>
</evidence>
<evidence type="ECO:0000256" key="5">
    <source>
        <dbReference type="ARBA" id="ARBA00022989"/>
    </source>
</evidence>
<dbReference type="GO" id="GO:0005886">
    <property type="term" value="C:plasma membrane"/>
    <property type="evidence" value="ECO:0007669"/>
    <property type="project" value="TreeGrafter"/>
</dbReference>
<dbReference type="InterPro" id="IPR001734">
    <property type="entry name" value="Na/solute_symporter"/>
</dbReference>
<comment type="caution">
    <text evidence="9">The sequence shown here is derived from an EMBL/GenBank/DDBJ whole genome shotgun (WGS) entry which is preliminary data.</text>
</comment>
<feature type="transmembrane region" description="Helical" evidence="8">
    <location>
        <begin position="6"/>
        <end position="27"/>
    </location>
</feature>
<feature type="transmembrane region" description="Helical" evidence="8">
    <location>
        <begin position="146"/>
        <end position="171"/>
    </location>
</feature>
<feature type="transmembrane region" description="Helical" evidence="8">
    <location>
        <begin position="183"/>
        <end position="201"/>
    </location>
</feature>
<evidence type="ECO:0000256" key="2">
    <source>
        <dbReference type="ARBA" id="ARBA00006434"/>
    </source>
</evidence>
<dbReference type="Pfam" id="PF00474">
    <property type="entry name" value="SSF"/>
    <property type="match status" value="1"/>
</dbReference>
<comment type="similarity">
    <text evidence="2 7">Belongs to the sodium:solute symporter (SSF) (TC 2.A.21) family.</text>
</comment>
<dbReference type="GO" id="GO:0022857">
    <property type="term" value="F:transmembrane transporter activity"/>
    <property type="evidence" value="ECO:0007669"/>
    <property type="project" value="InterPro"/>
</dbReference>
<feature type="transmembrane region" description="Helical" evidence="8">
    <location>
        <begin position="221"/>
        <end position="243"/>
    </location>
</feature>
<gene>
    <name evidence="9" type="ORF">CFN03_04860</name>
</gene>
<keyword evidence="5 8" id="KW-1133">Transmembrane helix</keyword>
<dbReference type="Gene3D" id="1.20.1730.10">
    <property type="entry name" value="Sodium/glucose cotransporter"/>
    <property type="match status" value="1"/>
</dbReference>
<dbReference type="InterPro" id="IPR038377">
    <property type="entry name" value="Na/Glc_symporter_sf"/>
</dbReference>
<feature type="transmembrane region" description="Helical" evidence="8">
    <location>
        <begin position="356"/>
        <end position="378"/>
    </location>
</feature>
<dbReference type="AlphaFoldDB" id="A0A265EAK8"/>
<feature type="transmembrane region" description="Helical" evidence="8">
    <location>
        <begin position="411"/>
        <end position="430"/>
    </location>
</feature>
<comment type="subcellular location">
    <subcellularLocation>
        <location evidence="1">Membrane</location>
        <topology evidence="1">Multi-pass membrane protein</topology>
    </subcellularLocation>
</comment>
<dbReference type="PANTHER" id="PTHR48086:SF7">
    <property type="entry name" value="SODIUM-SOLUTE SYMPORTER-RELATED"/>
    <property type="match status" value="1"/>
</dbReference>
<name>A0A265EAK8_9STAP</name>
<feature type="transmembrane region" description="Helical" evidence="8">
    <location>
        <begin position="70"/>
        <end position="98"/>
    </location>
</feature>
<dbReference type="PANTHER" id="PTHR48086">
    <property type="entry name" value="SODIUM/PROLINE SYMPORTER-RELATED"/>
    <property type="match status" value="1"/>
</dbReference>
<evidence type="ECO:0000256" key="8">
    <source>
        <dbReference type="SAM" id="Phobius"/>
    </source>
</evidence>
<dbReference type="EMBL" id="NPEZ01000001">
    <property type="protein sequence ID" value="OZT78612.1"/>
    <property type="molecule type" value="Genomic_DNA"/>
</dbReference>
<dbReference type="RefSeq" id="WP_094905997.1">
    <property type="nucleotide sequence ID" value="NZ_NPEZ01000001.1"/>
</dbReference>
<dbReference type="Proteomes" id="UP000216682">
    <property type="component" value="Unassembled WGS sequence"/>
</dbReference>
<evidence type="ECO:0000256" key="7">
    <source>
        <dbReference type="RuleBase" id="RU362091"/>
    </source>
</evidence>
<evidence type="ECO:0000256" key="4">
    <source>
        <dbReference type="ARBA" id="ARBA00022692"/>
    </source>
</evidence>